<dbReference type="InterPro" id="IPR027417">
    <property type="entry name" value="P-loop_NTPase"/>
</dbReference>
<feature type="transmembrane region" description="Helical" evidence="2">
    <location>
        <begin position="232"/>
        <end position="250"/>
    </location>
</feature>
<keyword evidence="2" id="KW-1133">Transmembrane helix</keyword>
<dbReference type="Proteomes" id="UP000646776">
    <property type="component" value="Unassembled WGS sequence"/>
</dbReference>
<keyword evidence="2" id="KW-0472">Membrane</keyword>
<feature type="region of interest" description="Disordered" evidence="1">
    <location>
        <begin position="500"/>
        <end position="525"/>
    </location>
</feature>
<evidence type="ECO:0000313" key="3">
    <source>
        <dbReference type="EMBL" id="GGT29434.1"/>
    </source>
</evidence>
<proteinExistence type="predicted"/>
<keyword evidence="2" id="KW-0812">Transmembrane</keyword>
<dbReference type="RefSeq" id="WP_189706321.1">
    <property type="nucleotide sequence ID" value="NZ_BMSA01000001.1"/>
</dbReference>
<dbReference type="Gene3D" id="3.40.50.300">
    <property type="entry name" value="P-loop containing nucleotide triphosphate hydrolases"/>
    <property type="match status" value="1"/>
</dbReference>
<dbReference type="EMBL" id="BMSA01000001">
    <property type="protein sequence ID" value="GGT29434.1"/>
    <property type="molecule type" value="Genomic_DNA"/>
</dbReference>
<keyword evidence="4" id="KW-1185">Reference proteome</keyword>
<feature type="transmembrane region" description="Helical" evidence="2">
    <location>
        <begin position="29"/>
        <end position="46"/>
    </location>
</feature>
<evidence type="ECO:0000313" key="4">
    <source>
        <dbReference type="Proteomes" id="UP000646776"/>
    </source>
</evidence>
<name>A0A918LN91_9ACTN</name>
<evidence type="ECO:0000256" key="1">
    <source>
        <dbReference type="SAM" id="MobiDB-lite"/>
    </source>
</evidence>
<dbReference type="AlphaFoldDB" id="A0A918LN91"/>
<sequence>MTGPIHFDDRYDEPDQLRDQLRRILRHRVLIALGILLGVFGGLALAQQRAHTYTATSEVLVRSTFDQFGAVGVSADNQVSMTTEQQIAGSAAVALRAVRALGRPDGQANDYAARVRVTNPQKSQVLRFEFTAAGPERSARGANAFAEAYLADRKSRSQATVLRATQALDQQIAVLNQQLANDTAPAKTAAQSQLYTLQKRVLDIKSRDIDAGDVVRRAVAPALPVGPGMRTLLGLGLVCGLLLGIVLAWVRSSLDNRIRSVGEVQGALGAPVLGILPDEGRPGGALLTVGRTEGLRAEAYRALAFRVRQVAGSDGPGQVLVVAPRHSDIAEEVAANLAAALADEGGEVLLMDAAPDTSDLAARLPLMPYEAPTLEEAFLPAGSVLVDADVTGRFAFSSGGGSAPRTRVIGSADRDRRLPGDSDTTTVVVAGPFLTDADALAVAQRVDGVLVVAGLDGTRRDDLRQVEELIGCAGARLLGAVLDAGRPRRRLRGLRRRPKYRPVSHAGASAMELPVQDNTLTVSRR</sequence>
<organism evidence="3 4">
    <name type="scientific">Streptomyces phaeofaciens</name>
    <dbReference type="NCBI Taxonomy" id="68254"/>
    <lineage>
        <taxon>Bacteria</taxon>
        <taxon>Bacillati</taxon>
        <taxon>Actinomycetota</taxon>
        <taxon>Actinomycetes</taxon>
        <taxon>Kitasatosporales</taxon>
        <taxon>Streptomycetaceae</taxon>
        <taxon>Streptomyces</taxon>
    </lineage>
</organism>
<protein>
    <recommendedName>
        <fullName evidence="5">Lipopolysaccharide biosynthesis protein</fullName>
    </recommendedName>
</protein>
<reference evidence="3" key="2">
    <citation type="submission" date="2020-09" db="EMBL/GenBank/DDBJ databases">
        <authorList>
            <person name="Sun Q."/>
            <person name="Ohkuma M."/>
        </authorList>
    </citation>
    <scope>NUCLEOTIDE SEQUENCE</scope>
    <source>
        <strain evidence="3">JCM 4125</strain>
    </source>
</reference>
<evidence type="ECO:0008006" key="5">
    <source>
        <dbReference type="Google" id="ProtNLM"/>
    </source>
</evidence>
<dbReference type="PANTHER" id="PTHR32309:SF31">
    <property type="entry name" value="CAPSULAR EXOPOLYSACCHARIDE FAMILY"/>
    <property type="match status" value="1"/>
</dbReference>
<comment type="caution">
    <text evidence="3">The sequence shown here is derived from an EMBL/GenBank/DDBJ whole genome shotgun (WGS) entry which is preliminary data.</text>
</comment>
<gene>
    <name evidence="3" type="ORF">GCM10010226_01550</name>
</gene>
<reference evidence="3" key="1">
    <citation type="journal article" date="2014" name="Int. J. Syst. Evol. Microbiol.">
        <title>Complete genome sequence of Corynebacterium casei LMG S-19264T (=DSM 44701T), isolated from a smear-ripened cheese.</title>
        <authorList>
            <consortium name="US DOE Joint Genome Institute (JGI-PGF)"/>
            <person name="Walter F."/>
            <person name="Albersmeier A."/>
            <person name="Kalinowski J."/>
            <person name="Ruckert C."/>
        </authorList>
    </citation>
    <scope>NUCLEOTIDE SEQUENCE</scope>
    <source>
        <strain evidence="3">JCM 4125</strain>
    </source>
</reference>
<accession>A0A918LN91</accession>
<dbReference type="SUPFAM" id="SSF52540">
    <property type="entry name" value="P-loop containing nucleoside triphosphate hydrolases"/>
    <property type="match status" value="1"/>
</dbReference>
<feature type="compositionally biased region" description="Polar residues" evidence="1">
    <location>
        <begin position="516"/>
        <end position="525"/>
    </location>
</feature>
<dbReference type="InterPro" id="IPR050445">
    <property type="entry name" value="Bact_polysacc_biosynth/exp"/>
</dbReference>
<evidence type="ECO:0000256" key="2">
    <source>
        <dbReference type="SAM" id="Phobius"/>
    </source>
</evidence>
<dbReference type="PANTHER" id="PTHR32309">
    <property type="entry name" value="TYROSINE-PROTEIN KINASE"/>
    <property type="match status" value="1"/>
</dbReference>